<gene>
    <name evidence="7" type="ORF">C41B8_12569</name>
</gene>
<proteinExistence type="inferred from homology"/>
<comment type="function">
    <text evidence="1">Plays a role in synthesis, processing and/or stability of 23S rRNA.</text>
</comment>
<evidence type="ECO:0000313" key="7">
    <source>
        <dbReference type="EMBL" id="KEZ76907.1"/>
    </source>
</evidence>
<sequence length="180" mass="19635">MSSGQQLTRQIDYRRRALDKANLGGHLTLSALPRTKEVVVADSGVPVKVSLQLDEDVQRRVVLTGRVQTTLMLACQLCLQPTEETMDVGVAGIVVASDEAAAAVPREWEPILTDGDMLDVHALIDDELLLALPMTVQCDRPECRAAYDTEQQAPEETPAEKKPNPFAALKSLKSDDDASR</sequence>
<dbReference type="GO" id="GO:0005829">
    <property type="term" value="C:cytosol"/>
    <property type="evidence" value="ECO:0007669"/>
    <property type="project" value="TreeGrafter"/>
</dbReference>
<evidence type="ECO:0000256" key="3">
    <source>
        <dbReference type="ARBA" id="ARBA00015716"/>
    </source>
</evidence>
<dbReference type="STRING" id="1304275.C41B8_12569"/>
<evidence type="ECO:0000256" key="1">
    <source>
        <dbReference type="ARBA" id="ARBA00002868"/>
    </source>
</evidence>
<dbReference type="eggNOG" id="COG1399">
    <property type="taxonomic scope" value="Bacteria"/>
</dbReference>
<evidence type="ECO:0000256" key="6">
    <source>
        <dbReference type="SAM" id="MobiDB-lite"/>
    </source>
</evidence>
<dbReference type="GO" id="GO:0042254">
    <property type="term" value="P:ribosome biogenesis"/>
    <property type="evidence" value="ECO:0007669"/>
    <property type="project" value="UniProtKB-KW"/>
</dbReference>
<evidence type="ECO:0000256" key="5">
    <source>
        <dbReference type="ARBA" id="ARBA00031841"/>
    </source>
</evidence>
<dbReference type="Proteomes" id="UP000028302">
    <property type="component" value="Unassembled WGS sequence"/>
</dbReference>
<evidence type="ECO:0000256" key="2">
    <source>
        <dbReference type="ARBA" id="ARBA00010740"/>
    </source>
</evidence>
<reference evidence="7 8" key="1">
    <citation type="submission" date="2013-03" db="EMBL/GenBank/DDBJ databases">
        <title>Salinisphaera hydrothermalis C41B8 Genome Sequencing.</title>
        <authorList>
            <person name="Li C."/>
            <person name="Lai Q."/>
            <person name="Shao Z."/>
        </authorList>
    </citation>
    <scope>NUCLEOTIDE SEQUENCE [LARGE SCALE GENOMIC DNA]</scope>
    <source>
        <strain evidence="7 8">C41B8</strain>
    </source>
</reference>
<comment type="similarity">
    <text evidence="2">Belongs to the DUF177 domain family.</text>
</comment>
<keyword evidence="4" id="KW-0690">Ribosome biogenesis</keyword>
<comment type="caution">
    <text evidence="7">The sequence shown here is derived from an EMBL/GenBank/DDBJ whole genome shotgun (WGS) entry which is preliminary data.</text>
</comment>
<dbReference type="PANTHER" id="PTHR38099">
    <property type="entry name" value="LARGE RIBOSOMAL RNA SUBUNIT ACCUMULATION PROTEIN YCED"/>
    <property type="match status" value="1"/>
</dbReference>
<protein>
    <recommendedName>
        <fullName evidence="3">Large ribosomal RNA subunit accumulation protein YceD</fullName>
    </recommendedName>
    <alternativeName>
        <fullName evidence="5">23S rRNA accumulation protein YceD</fullName>
    </alternativeName>
</protein>
<keyword evidence="8" id="KW-1185">Reference proteome</keyword>
<dbReference type="Pfam" id="PF02620">
    <property type="entry name" value="YceD"/>
    <property type="match status" value="1"/>
</dbReference>
<name>A0A084IJM3_SALHC</name>
<accession>A0A084IJM3</accession>
<dbReference type="PATRIC" id="fig|1304275.5.peg.2563"/>
<dbReference type="InterPro" id="IPR039255">
    <property type="entry name" value="YceD_bac"/>
</dbReference>
<dbReference type="RefSeq" id="WP_037338750.1">
    <property type="nucleotide sequence ID" value="NZ_APNK01000020.1"/>
</dbReference>
<dbReference type="InterPro" id="IPR003772">
    <property type="entry name" value="YceD"/>
</dbReference>
<evidence type="ECO:0000256" key="4">
    <source>
        <dbReference type="ARBA" id="ARBA00022517"/>
    </source>
</evidence>
<feature type="region of interest" description="Disordered" evidence="6">
    <location>
        <begin position="147"/>
        <end position="180"/>
    </location>
</feature>
<dbReference type="PANTHER" id="PTHR38099:SF1">
    <property type="entry name" value="LARGE RIBOSOMAL RNA SUBUNIT ACCUMULATION PROTEIN YCED"/>
    <property type="match status" value="1"/>
</dbReference>
<dbReference type="EMBL" id="APNK01000020">
    <property type="protein sequence ID" value="KEZ76907.1"/>
    <property type="molecule type" value="Genomic_DNA"/>
</dbReference>
<organism evidence="7 8">
    <name type="scientific">Salinisphaera hydrothermalis (strain C41B8)</name>
    <dbReference type="NCBI Taxonomy" id="1304275"/>
    <lineage>
        <taxon>Bacteria</taxon>
        <taxon>Pseudomonadati</taxon>
        <taxon>Pseudomonadota</taxon>
        <taxon>Gammaproteobacteria</taxon>
        <taxon>Salinisphaerales</taxon>
        <taxon>Salinisphaeraceae</taxon>
        <taxon>Salinisphaera</taxon>
    </lineage>
</organism>
<dbReference type="AlphaFoldDB" id="A0A084IJM3"/>
<dbReference type="OrthoDB" id="9786771at2"/>
<evidence type="ECO:0000313" key="8">
    <source>
        <dbReference type="Proteomes" id="UP000028302"/>
    </source>
</evidence>